<dbReference type="PANTHER" id="PTHR43000">
    <property type="entry name" value="DTDP-D-GLUCOSE 4,6-DEHYDRATASE-RELATED"/>
    <property type="match status" value="1"/>
</dbReference>
<evidence type="ECO:0000313" key="3">
    <source>
        <dbReference type="Proteomes" id="UP001589775"/>
    </source>
</evidence>
<comment type="caution">
    <text evidence="2">The sequence shown here is derived from an EMBL/GenBank/DDBJ whole genome shotgun (WGS) entry which is preliminary data.</text>
</comment>
<evidence type="ECO:0000259" key="1">
    <source>
        <dbReference type="Pfam" id="PF16363"/>
    </source>
</evidence>
<organism evidence="2 3">
    <name type="scientific">Rhodopseudomonas telluris</name>
    <dbReference type="NCBI Taxonomy" id="644215"/>
    <lineage>
        <taxon>Bacteria</taxon>
        <taxon>Pseudomonadati</taxon>
        <taxon>Pseudomonadota</taxon>
        <taxon>Alphaproteobacteria</taxon>
        <taxon>Hyphomicrobiales</taxon>
        <taxon>Nitrobacteraceae</taxon>
        <taxon>Rhodopseudomonas</taxon>
    </lineage>
</organism>
<proteinExistence type="predicted"/>
<dbReference type="Pfam" id="PF16363">
    <property type="entry name" value="GDP_Man_Dehyd"/>
    <property type="match status" value="1"/>
</dbReference>
<keyword evidence="2" id="KW-0456">Lyase</keyword>
<feature type="domain" description="NAD(P)-binding" evidence="1">
    <location>
        <begin position="10"/>
        <end position="311"/>
    </location>
</feature>
<accession>A0ABV6ENB1</accession>
<keyword evidence="3" id="KW-1185">Reference proteome</keyword>
<sequence length="325" mass="35439">MTQVGAFRVLITGGGGFVGQWVVDALQRALPADGEILVADRAQPNALVDNVRSMALDVTDADAVSDLLRRERPTHILHLAAISAVTDASRDTRGAWAVNFGGTFNIALAVDEFCPETRIVHCSSAEVYGATFNKGVAVDETAMLDPTNAYGAAKAAADIMLGQMARLRLRAIRMRPFNHTGPGQTEKFVVPAFASQIARIERSEQEPVIDVGDIDTKRDFLDVRDVADAYVRALLQFDSLPQGCAINVASGHARTVRSVLELMLAQSPVRIEVRSDPSRVRPNDTPLIVGNADRARQLLGWEPRLAWEDTILNVLNYWRERVASG</sequence>
<dbReference type="Gene3D" id="3.90.25.10">
    <property type="entry name" value="UDP-galactose 4-epimerase, domain 1"/>
    <property type="match status" value="1"/>
</dbReference>
<name>A0ABV6ENB1_9BRAD</name>
<dbReference type="EC" id="4.2.1.47" evidence="2"/>
<dbReference type="SUPFAM" id="SSF51735">
    <property type="entry name" value="NAD(P)-binding Rossmann-fold domains"/>
    <property type="match status" value="1"/>
</dbReference>
<dbReference type="InterPro" id="IPR036291">
    <property type="entry name" value="NAD(P)-bd_dom_sf"/>
</dbReference>
<evidence type="ECO:0000313" key="2">
    <source>
        <dbReference type="EMBL" id="MFC0239694.1"/>
    </source>
</evidence>
<dbReference type="Proteomes" id="UP001589775">
    <property type="component" value="Unassembled WGS sequence"/>
</dbReference>
<dbReference type="Gene3D" id="3.40.50.720">
    <property type="entry name" value="NAD(P)-binding Rossmann-like Domain"/>
    <property type="match status" value="1"/>
</dbReference>
<reference evidence="2 3" key="1">
    <citation type="submission" date="2024-09" db="EMBL/GenBank/DDBJ databases">
        <authorList>
            <person name="Sun Q."/>
            <person name="Mori K."/>
        </authorList>
    </citation>
    <scope>NUCLEOTIDE SEQUENCE [LARGE SCALE GENOMIC DNA]</scope>
    <source>
        <strain evidence="2 3">KCTC 23279</strain>
    </source>
</reference>
<dbReference type="GO" id="GO:0008446">
    <property type="term" value="F:GDP-mannose 4,6-dehydratase activity"/>
    <property type="evidence" value="ECO:0007669"/>
    <property type="project" value="UniProtKB-EC"/>
</dbReference>
<dbReference type="InterPro" id="IPR016040">
    <property type="entry name" value="NAD(P)-bd_dom"/>
</dbReference>
<dbReference type="EMBL" id="JBHLWM010000001">
    <property type="protein sequence ID" value="MFC0239694.1"/>
    <property type="molecule type" value="Genomic_DNA"/>
</dbReference>
<dbReference type="RefSeq" id="WP_378384756.1">
    <property type="nucleotide sequence ID" value="NZ_JBHLWM010000001.1"/>
</dbReference>
<protein>
    <submittedName>
        <fullName evidence="2">GDP-mannose 4,6-dehydratase</fullName>
        <ecNumber evidence="2">4.2.1.47</ecNumber>
    </submittedName>
</protein>
<gene>
    <name evidence="2" type="ORF">ACFFJ6_04410</name>
</gene>